<dbReference type="Proteomes" id="UP000287651">
    <property type="component" value="Unassembled WGS sequence"/>
</dbReference>
<proteinExistence type="predicted"/>
<evidence type="ECO:0000256" key="1">
    <source>
        <dbReference type="SAM" id="MobiDB-lite"/>
    </source>
</evidence>
<feature type="region of interest" description="Disordered" evidence="1">
    <location>
        <begin position="1"/>
        <end position="24"/>
    </location>
</feature>
<name>A0A427B0C0_ENSVE</name>
<accession>A0A427B0C0</accession>
<protein>
    <submittedName>
        <fullName evidence="2">Uncharacterized protein</fullName>
    </submittedName>
</protein>
<evidence type="ECO:0000313" key="2">
    <source>
        <dbReference type="EMBL" id="RRT81949.1"/>
    </source>
</evidence>
<feature type="compositionally biased region" description="Basic and acidic residues" evidence="1">
    <location>
        <begin position="1"/>
        <end position="14"/>
    </location>
</feature>
<evidence type="ECO:0000313" key="3">
    <source>
        <dbReference type="Proteomes" id="UP000287651"/>
    </source>
</evidence>
<reference evidence="2 3" key="1">
    <citation type="journal article" date="2014" name="Agronomy (Basel)">
        <title>A Draft Genome Sequence for Ensete ventricosum, the Drought-Tolerant Tree Against Hunger.</title>
        <authorList>
            <person name="Harrison J."/>
            <person name="Moore K.A."/>
            <person name="Paszkiewicz K."/>
            <person name="Jones T."/>
            <person name="Grant M."/>
            <person name="Ambacheew D."/>
            <person name="Muzemil S."/>
            <person name="Studholme D.J."/>
        </authorList>
    </citation>
    <scope>NUCLEOTIDE SEQUENCE [LARGE SCALE GENOMIC DNA]</scope>
</reference>
<sequence length="93" mass="10514">MEPQLENRGRREIRNPSPSQPRSWMAVTDEINAGDWSSAAPMQTRTNFLSPIRTTTNVSVLGPYSCLSRKCLMVSHWLTVNQRRGAQWPKSAA</sequence>
<organism evidence="2 3">
    <name type="scientific">Ensete ventricosum</name>
    <name type="common">Abyssinian banana</name>
    <name type="synonym">Musa ensete</name>
    <dbReference type="NCBI Taxonomy" id="4639"/>
    <lineage>
        <taxon>Eukaryota</taxon>
        <taxon>Viridiplantae</taxon>
        <taxon>Streptophyta</taxon>
        <taxon>Embryophyta</taxon>
        <taxon>Tracheophyta</taxon>
        <taxon>Spermatophyta</taxon>
        <taxon>Magnoliopsida</taxon>
        <taxon>Liliopsida</taxon>
        <taxon>Zingiberales</taxon>
        <taxon>Musaceae</taxon>
        <taxon>Ensete</taxon>
    </lineage>
</organism>
<comment type="caution">
    <text evidence="2">The sequence shown here is derived from an EMBL/GenBank/DDBJ whole genome shotgun (WGS) entry which is preliminary data.</text>
</comment>
<dbReference type="EMBL" id="AMZH03000792">
    <property type="protein sequence ID" value="RRT81949.1"/>
    <property type="molecule type" value="Genomic_DNA"/>
</dbReference>
<dbReference type="AlphaFoldDB" id="A0A427B0C0"/>
<gene>
    <name evidence="2" type="ORF">B296_00001289</name>
</gene>